<keyword evidence="1" id="KW-1133">Transmembrane helix</keyword>
<keyword evidence="4" id="KW-1185">Reference proteome</keyword>
<keyword evidence="1" id="KW-0812">Transmembrane</keyword>
<dbReference type="eggNOG" id="ENOG5032SKA">
    <property type="taxonomic scope" value="Bacteria"/>
</dbReference>
<comment type="caution">
    <text evidence="3">The sequence shown here is derived from an EMBL/GenBank/DDBJ whole genome shotgun (WGS) entry which is preliminary data.</text>
</comment>
<dbReference type="OrthoDB" id="5519430at2"/>
<feature type="transmembrane region" description="Helical" evidence="1">
    <location>
        <begin position="36"/>
        <end position="55"/>
    </location>
</feature>
<name>A0A074J0Q9_9RHOB</name>
<feature type="transmembrane region" description="Helical" evidence="1">
    <location>
        <begin position="62"/>
        <end position="82"/>
    </location>
</feature>
<feature type="domain" description="DUF1468" evidence="2">
    <location>
        <begin position="5"/>
        <end position="136"/>
    </location>
</feature>
<dbReference type="RefSeq" id="WP_038079756.1">
    <property type="nucleotide sequence ID" value="NZ_AUND01000040.1"/>
</dbReference>
<feature type="transmembrane region" description="Helical" evidence="1">
    <location>
        <begin position="88"/>
        <end position="107"/>
    </location>
</feature>
<proteinExistence type="predicted"/>
<dbReference type="EMBL" id="AUND01000040">
    <property type="protein sequence ID" value="KEO50971.1"/>
    <property type="molecule type" value="Genomic_DNA"/>
</dbReference>
<evidence type="ECO:0000256" key="1">
    <source>
        <dbReference type="SAM" id="Phobius"/>
    </source>
</evidence>
<dbReference type="AlphaFoldDB" id="A0A074J0Q9"/>
<sequence>MSDRIFGAVGLCLALFYAWATLQIQESFLSDAVGPKTFPLVIAVILGLSSLAILLKPDPDPVWPGLARLAEILAAAVVMILYAEFLPIAGFLIATAFAAAYLTWRLGTRPLQSLVVGVATSIGIYVIFKLVLGLSLASGPFGF</sequence>
<evidence type="ECO:0000259" key="2">
    <source>
        <dbReference type="Pfam" id="PF07331"/>
    </source>
</evidence>
<reference evidence="3 4" key="1">
    <citation type="submission" date="2013-07" db="EMBL/GenBank/DDBJ databases">
        <title>Thioclava pacifica DSM 10166 Genome Sequencing.</title>
        <authorList>
            <person name="Lai Q."/>
            <person name="Shao Z."/>
        </authorList>
    </citation>
    <scope>NUCLEOTIDE SEQUENCE [LARGE SCALE GENOMIC DNA]</scope>
    <source>
        <strain evidence="3 4">DSM 10166</strain>
    </source>
</reference>
<protein>
    <submittedName>
        <fullName evidence="3">Membrane protein</fullName>
    </submittedName>
</protein>
<accession>A0A074J0Q9</accession>
<dbReference type="Pfam" id="PF07331">
    <property type="entry name" value="TctB"/>
    <property type="match status" value="1"/>
</dbReference>
<organism evidence="3 4">
    <name type="scientific">Thioclava pacifica DSM 10166</name>
    <dbReference type="NCBI Taxonomy" id="1353537"/>
    <lineage>
        <taxon>Bacteria</taxon>
        <taxon>Pseudomonadati</taxon>
        <taxon>Pseudomonadota</taxon>
        <taxon>Alphaproteobacteria</taxon>
        <taxon>Rhodobacterales</taxon>
        <taxon>Paracoccaceae</taxon>
        <taxon>Thioclava</taxon>
    </lineage>
</organism>
<dbReference type="InterPro" id="IPR009936">
    <property type="entry name" value="DUF1468"/>
</dbReference>
<evidence type="ECO:0000313" key="3">
    <source>
        <dbReference type="EMBL" id="KEO50971.1"/>
    </source>
</evidence>
<evidence type="ECO:0000313" key="4">
    <source>
        <dbReference type="Proteomes" id="UP000027432"/>
    </source>
</evidence>
<gene>
    <name evidence="3" type="ORF">TP2_13870</name>
</gene>
<dbReference type="Proteomes" id="UP000027432">
    <property type="component" value="Unassembled WGS sequence"/>
</dbReference>
<keyword evidence="1" id="KW-0472">Membrane</keyword>
<dbReference type="STRING" id="1353537.TP2_13870"/>
<feature type="transmembrane region" description="Helical" evidence="1">
    <location>
        <begin position="114"/>
        <end position="137"/>
    </location>
</feature>